<dbReference type="SUPFAM" id="SSF56300">
    <property type="entry name" value="Metallo-dependent phosphatases"/>
    <property type="match status" value="1"/>
</dbReference>
<dbReference type="PANTHER" id="PTHR39323">
    <property type="entry name" value="BLR1149 PROTEIN"/>
    <property type="match status" value="1"/>
</dbReference>
<proteinExistence type="predicted"/>
<dbReference type="Gene3D" id="3.60.21.10">
    <property type="match status" value="1"/>
</dbReference>
<dbReference type="AlphaFoldDB" id="A0A3G8M3E1"/>
<keyword evidence="2" id="KW-0436">Ligase</keyword>
<dbReference type="Pfam" id="PF00149">
    <property type="entry name" value="Metallophos"/>
    <property type="match status" value="1"/>
</dbReference>
<sequence>MLEPEMTLRSEGAGLVSSHEHRGLVLLPQRAVWRGETRTLFVADAHLGKAATFRTLGQPAPKGTTRNNLDRLDALIDRFNPTRLVFLGDLFHARQAHAPGVAAAFLDWRRRHASLRLTLVRGNHDRRAGDPSEQFGIELVDEPYDAEGIVARHHPLASDECEGQGATILAGHLHPCVRLSGAARDSVRLPCFVLQERQIVLPAFGAFTGGALARGRGVKTCAVVDERWLVTNQMRGE</sequence>
<dbReference type="InterPro" id="IPR004843">
    <property type="entry name" value="Calcineurin-like_PHP"/>
</dbReference>
<dbReference type="InterPro" id="IPR029052">
    <property type="entry name" value="Metallo-depent_PP-like"/>
</dbReference>
<feature type="domain" description="Calcineurin-like phosphoesterase" evidence="1">
    <location>
        <begin position="38"/>
        <end position="158"/>
    </location>
</feature>
<dbReference type="EMBL" id="CP034086">
    <property type="protein sequence ID" value="AZG75530.1"/>
    <property type="molecule type" value="Genomic_DNA"/>
</dbReference>
<dbReference type="GO" id="GO:0004519">
    <property type="term" value="F:endonuclease activity"/>
    <property type="evidence" value="ECO:0007669"/>
    <property type="project" value="UniProtKB-KW"/>
</dbReference>
<keyword evidence="2" id="KW-0255">Endonuclease</keyword>
<dbReference type="EC" id="3.1.-.-" evidence="2"/>
<accession>A0A3G8M3E1</accession>
<dbReference type="KEGG" id="mros:EHO51_01545"/>
<dbReference type="GO" id="GO:0016874">
    <property type="term" value="F:ligase activity"/>
    <property type="evidence" value="ECO:0007669"/>
    <property type="project" value="UniProtKB-KW"/>
</dbReference>
<gene>
    <name evidence="2" type="primary">pdeM</name>
    <name evidence="2" type="ORF">EHO51_01545</name>
</gene>
<keyword evidence="2" id="KW-0378">Hydrolase</keyword>
<dbReference type="NCBIfam" id="TIGR04123">
    <property type="entry name" value="P_estr_lig_assc"/>
    <property type="match status" value="1"/>
</dbReference>
<dbReference type="Proteomes" id="UP000273982">
    <property type="component" value="Chromosome"/>
</dbReference>
<reference evidence="2 3" key="1">
    <citation type="submission" date="2018-11" db="EMBL/GenBank/DDBJ databases">
        <title>Genome squencing of methanotrophic bacteria isolated from alkaline groundwater in Korea.</title>
        <authorList>
            <person name="Nguyen L.N."/>
        </authorList>
    </citation>
    <scope>NUCLEOTIDE SEQUENCE [LARGE SCALE GENOMIC DNA]</scope>
    <source>
        <strain evidence="2 3">GW6</strain>
    </source>
</reference>
<dbReference type="CDD" id="cd07391">
    <property type="entry name" value="MPP_PF1019"/>
    <property type="match status" value="1"/>
</dbReference>
<evidence type="ECO:0000313" key="3">
    <source>
        <dbReference type="Proteomes" id="UP000273982"/>
    </source>
</evidence>
<evidence type="ECO:0000313" key="2">
    <source>
        <dbReference type="EMBL" id="AZG75530.1"/>
    </source>
</evidence>
<keyword evidence="2" id="KW-0540">Nuclease</keyword>
<dbReference type="InterPro" id="IPR026336">
    <property type="entry name" value="PdeM-like"/>
</dbReference>
<name>A0A3G8M3E1_9HYPH</name>
<evidence type="ECO:0000259" key="1">
    <source>
        <dbReference type="Pfam" id="PF00149"/>
    </source>
</evidence>
<dbReference type="InterPro" id="IPR024173">
    <property type="entry name" value="Pesterase_MJ0037-like"/>
</dbReference>
<dbReference type="PANTHER" id="PTHR39323:SF1">
    <property type="entry name" value="BLR1149 PROTEIN"/>
    <property type="match status" value="1"/>
</dbReference>
<dbReference type="GO" id="GO:0016787">
    <property type="term" value="F:hydrolase activity"/>
    <property type="evidence" value="ECO:0007669"/>
    <property type="project" value="UniProtKB-KW"/>
</dbReference>
<dbReference type="PIRSF" id="PIRSF000887">
    <property type="entry name" value="Pesterase_MJ0037"/>
    <property type="match status" value="1"/>
</dbReference>
<protein>
    <submittedName>
        <fullName evidence="2">Ligase-associated DNA damage response endonuclease PdeM</fullName>
        <ecNumber evidence="2">3.1.-.-</ecNumber>
    </submittedName>
</protein>
<organism evidence="2 3">
    <name type="scientific">Methylocystis rosea</name>
    <dbReference type="NCBI Taxonomy" id="173366"/>
    <lineage>
        <taxon>Bacteria</taxon>
        <taxon>Pseudomonadati</taxon>
        <taxon>Pseudomonadota</taxon>
        <taxon>Alphaproteobacteria</taxon>
        <taxon>Hyphomicrobiales</taxon>
        <taxon>Methylocystaceae</taxon>
        <taxon>Methylocystis</taxon>
    </lineage>
</organism>